<feature type="transmembrane region" description="Helical" evidence="1">
    <location>
        <begin position="108"/>
        <end position="129"/>
    </location>
</feature>
<dbReference type="EMBL" id="CADEPM010000011">
    <property type="protein sequence ID" value="CAB3410600.1"/>
    <property type="molecule type" value="Genomic_DNA"/>
</dbReference>
<reference evidence="3 4" key="1">
    <citation type="submission" date="2020-04" db="EMBL/GenBank/DDBJ databases">
        <authorList>
            <person name="Laetsch R D."/>
            <person name="Stevens L."/>
            <person name="Kumar S."/>
            <person name="Blaxter L. M."/>
        </authorList>
    </citation>
    <scope>NUCLEOTIDE SEQUENCE [LARGE SCALE GENOMIC DNA]</scope>
</reference>
<sequence>MHGVSRLLPRTSRSLIIYRQTSAGPPPADPPKPGGLMHKYEEFIGRWPKALALHRTVMEGSRWCFWDVKTFWRTKRALMNGEKKLTDLNLHELETLVQMPIEGPKMTVITILLPMPLTVYIFGFAVIFFPRIVLTRHFWSDAQRREFFDRDIKKALTSGEKLVEKIGNPNITVEKQLKKYEEMDPTQKFFMLGLQSMYPLPLARRRLEKRQEALRALDAAMPQYIDELNERQLVFHCYIRKIEIVTKNAEEMKNELRKYLKITSRLSNTAYLYAPIMMRKNS</sequence>
<dbReference type="Proteomes" id="UP000494206">
    <property type="component" value="Unassembled WGS sequence"/>
</dbReference>
<evidence type="ECO:0000313" key="4">
    <source>
        <dbReference type="Proteomes" id="UP000494206"/>
    </source>
</evidence>
<evidence type="ECO:0000256" key="1">
    <source>
        <dbReference type="SAM" id="Phobius"/>
    </source>
</evidence>
<dbReference type="InterPro" id="IPR033122">
    <property type="entry name" value="LETM1-like_RBD"/>
</dbReference>
<feature type="domain" description="Letm1 RBD" evidence="2">
    <location>
        <begin position="88"/>
        <end position="169"/>
    </location>
</feature>
<proteinExistence type="predicted"/>
<dbReference type="Pfam" id="PF07766">
    <property type="entry name" value="LETM1_RBD"/>
    <property type="match status" value="2"/>
</dbReference>
<keyword evidence="1" id="KW-0812">Transmembrane</keyword>
<feature type="domain" description="Letm1 RBD" evidence="2">
    <location>
        <begin position="192"/>
        <end position="269"/>
    </location>
</feature>
<dbReference type="GO" id="GO:0043022">
    <property type="term" value="F:ribosome binding"/>
    <property type="evidence" value="ECO:0007669"/>
    <property type="project" value="InterPro"/>
</dbReference>
<keyword evidence="4" id="KW-1185">Reference proteome</keyword>
<comment type="caution">
    <text evidence="3">The sequence shown here is derived from an EMBL/GenBank/DDBJ whole genome shotgun (WGS) entry which is preliminary data.</text>
</comment>
<dbReference type="OrthoDB" id="73691at2759"/>
<keyword evidence="1" id="KW-0472">Membrane</keyword>
<keyword evidence="1" id="KW-1133">Transmembrane helix</keyword>
<gene>
    <name evidence="3" type="ORF">CBOVIS_LOCUS12105</name>
</gene>
<evidence type="ECO:0000313" key="3">
    <source>
        <dbReference type="EMBL" id="CAB3410600.1"/>
    </source>
</evidence>
<organism evidence="3 4">
    <name type="scientific">Caenorhabditis bovis</name>
    <dbReference type="NCBI Taxonomy" id="2654633"/>
    <lineage>
        <taxon>Eukaryota</taxon>
        <taxon>Metazoa</taxon>
        <taxon>Ecdysozoa</taxon>
        <taxon>Nematoda</taxon>
        <taxon>Chromadorea</taxon>
        <taxon>Rhabditida</taxon>
        <taxon>Rhabditina</taxon>
        <taxon>Rhabditomorpha</taxon>
        <taxon>Rhabditoidea</taxon>
        <taxon>Rhabditidae</taxon>
        <taxon>Peloderinae</taxon>
        <taxon>Caenorhabditis</taxon>
    </lineage>
</organism>
<protein>
    <recommendedName>
        <fullName evidence="2">Letm1 RBD domain-containing protein</fullName>
    </recommendedName>
</protein>
<dbReference type="AlphaFoldDB" id="A0A8S1F9T9"/>
<evidence type="ECO:0000259" key="2">
    <source>
        <dbReference type="Pfam" id="PF07766"/>
    </source>
</evidence>
<accession>A0A8S1F9T9</accession>
<name>A0A8S1F9T9_9PELO</name>